<accession>A0A6V8KW68</accession>
<dbReference type="Proteomes" id="UP000482960">
    <property type="component" value="Unassembled WGS sequence"/>
</dbReference>
<dbReference type="EMBL" id="BLPG01000001">
    <property type="protein sequence ID" value="GFJ89333.1"/>
    <property type="molecule type" value="Genomic_DNA"/>
</dbReference>
<organism evidence="2 3">
    <name type="scientific">Phytohabitans rumicis</name>
    <dbReference type="NCBI Taxonomy" id="1076125"/>
    <lineage>
        <taxon>Bacteria</taxon>
        <taxon>Bacillati</taxon>
        <taxon>Actinomycetota</taxon>
        <taxon>Actinomycetes</taxon>
        <taxon>Micromonosporales</taxon>
        <taxon>Micromonosporaceae</taxon>
    </lineage>
</organism>
<keyword evidence="1" id="KW-0472">Membrane</keyword>
<feature type="transmembrane region" description="Helical" evidence="1">
    <location>
        <begin position="209"/>
        <end position="231"/>
    </location>
</feature>
<comment type="caution">
    <text evidence="2">The sequence shown here is derived from an EMBL/GenBank/DDBJ whole genome shotgun (WGS) entry which is preliminary data.</text>
</comment>
<feature type="transmembrane region" description="Helical" evidence="1">
    <location>
        <begin position="21"/>
        <end position="40"/>
    </location>
</feature>
<feature type="transmembrane region" description="Helical" evidence="1">
    <location>
        <begin position="91"/>
        <end position="112"/>
    </location>
</feature>
<feature type="transmembrane region" description="Helical" evidence="1">
    <location>
        <begin position="166"/>
        <end position="189"/>
    </location>
</feature>
<evidence type="ECO:0000313" key="3">
    <source>
        <dbReference type="Proteomes" id="UP000482960"/>
    </source>
</evidence>
<reference evidence="2 3" key="1">
    <citation type="submission" date="2020-03" db="EMBL/GenBank/DDBJ databases">
        <title>Whole genome shotgun sequence of Phytohabitans rumicis NBRC 108638.</title>
        <authorList>
            <person name="Komaki H."/>
            <person name="Tamura T."/>
        </authorList>
    </citation>
    <scope>NUCLEOTIDE SEQUENCE [LARGE SCALE GENOMIC DNA]</scope>
    <source>
        <strain evidence="2 3">NBRC 108638</strain>
    </source>
</reference>
<keyword evidence="1" id="KW-1133">Transmembrane helix</keyword>
<name>A0A6V8KW68_9ACTN</name>
<feature type="transmembrane region" description="Helical" evidence="1">
    <location>
        <begin position="139"/>
        <end position="159"/>
    </location>
</feature>
<reference evidence="2 3" key="2">
    <citation type="submission" date="2020-03" db="EMBL/GenBank/DDBJ databases">
        <authorList>
            <person name="Ichikawa N."/>
            <person name="Kimura A."/>
            <person name="Kitahashi Y."/>
            <person name="Uohara A."/>
        </authorList>
    </citation>
    <scope>NUCLEOTIDE SEQUENCE [LARGE SCALE GENOMIC DNA]</scope>
    <source>
        <strain evidence="2 3">NBRC 108638</strain>
    </source>
</reference>
<sequence>MSTHPAWTVARAQLRTALPMIAGYWAIMVSVYATIVTIVVTVGTADVSIWATSGGSAPKYFLSALGVMLTGVFLPVYVGNGVTRRHFALGATAYLVAVAAFYAVIMAVGYAVEHPIYSAEGLLSIQTDPYPVQSFGDGLATLVAEFFVGMAYLCSGWLIGSAFYRLGTWWGIALIPVSSLPAIVSEVGFNSLWAGYGINRGFGWQTPHLVVGVLIAAASIAAAWAVNFALIRNAPMRKVSG</sequence>
<keyword evidence="3" id="KW-1185">Reference proteome</keyword>
<proteinExistence type="predicted"/>
<evidence type="ECO:0000313" key="2">
    <source>
        <dbReference type="EMBL" id="GFJ89333.1"/>
    </source>
</evidence>
<dbReference type="AlphaFoldDB" id="A0A6V8KW68"/>
<feature type="transmembrane region" description="Helical" evidence="1">
    <location>
        <begin position="60"/>
        <end position="79"/>
    </location>
</feature>
<protein>
    <submittedName>
        <fullName evidence="2">Uncharacterized protein</fullName>
    </submittedName>
</protein>
<gene>
    <name evidence="2" type="ORF">Prum_029750</name>
</gene>
<evidence type="ECO:0000256" key="1">
    <source>
        <dbReference type="SAM" id="Phobius"/>
    </source>
</evidence>
<keyword evidence="1" id="KW-0812">Transmembrane</keyword>
<dbReference type="RefSeq" id="WP_173076972.1">
    <property type="nucleotide sequence ID" value="NZ_BAABJB010000002.1"/>
</dbReference>